<dbReference type="Pfam" id="PF17907">
    <property type="entry name" value="AWS"/>
    <property type="match status" value="1"/>
</dbReference>
<reference evidence="22" key="2">
    <citation type="submission" date="2025-08" db="UniProtKB">
        <authorList>
            <consortium name="Ensembl"/>
        </authorList>
    </citation>
    <scope>IDENTIFICATION</scope>
</reference>
<dbReference type="GeneTree" id="ENSGT00940000155355"/>
<accession>H2ZL77</accession>
<evidence type="ECO:0000313" key="22">
    <source>
        <dbReference type="Ensembl" id="ENSCSAVP00000018343.1"/>
    </source>
</evidence>
<evidence type="ECO:0000259" key="18">
    <source>
        <dbReference type="PROSITE" id="PS50280"/>
    </source>
</evidence>
<dbReference type="Gene3D" id="2.170.270.10">
    <property type="entry name" value="SET domain"/>
    <property type="match status" value="1"/>
</dbReference>
<dbReference type="SMART" id="SM00249">
    <property type="entry name" value="PHD"/>
    <property type="match status" value="4"/>
</dbReference>
<evidence type="ECO:0000256" key="1">
    <source>
        <dbReference type="ARBA" id="ARBA00004123"/>
    </source>
</evidence>
<keyword evidence="7" id="KW-0949">S-adenosyl-L-methionine</keyword>
<dbReference type="SUPFAM" id="SSF82199">
    <property type="entry name" value="SET domain"/>
    <property type="match status" value="1"/>
</dbReference>
<keyword evidence="8" id="KW-0479">Metal-binding</keyword>
<dbReference type="FunFam" id="2.30.30.140:FF:000157">
    <property type="entry name" value="Histone-lysine N-methyltransferase"/>
    <property type="match status" value="1"/>
</dbReference>
<evidence type="ECO:0000256" key="7">
    <source>
        <dbReference type="ARBA" id="ARBA00022691"/>
    </source>
</evidence>
<reference evidence="22" key="3">
    <citation type="submission" date="2025-09" db="UniProtKB">
        <authorList>
            <consortium name="Ensembl"/>
        </authorList>
    </citation>
    <scope>IDENTIFICATION</scope>
</reference>
<dbReference type="Proteomes" id="UP000007875">
    <property type="component" value="Unassembled WGS sequence"/>
</dbReference>
<comment type="subcellular location">
    <subcellularLocation>
        <location evidence="2">Chromosome</location>
    </subcellularLocation>
    <subcellularLocation>
        <location evidence="1">Nucleus</location>
    </subcellularLocation>
</comment>
<dbReference type="OMA" id="FYVDARN"/>
<dbReference type="PROSITE" id="PS01359">
    <property type="entry name" value="ZF_PHD_1"/>
    <property type="match status" value="1"/>
</dbReference>
<dbReference type="PROSITE" id="PS50868">
    <property type="entry name" value="POST_SET"/>
    <property type="match status" value="1"/>
</dbReference>
<dbReference type="InterPro" id="IPR050777">
    <property type="entry name" value="SET2_Histone-Lys_MeTrsfase"/>
</dbReference>
<dbReference type="PROSITE" id="PS50016">
    <property type="entry name" value="ZF_PHD_2"/>
    <property type="match status" value="1"/>
</dbReference>
<keyword evidence="14" id="KW-0804">Transcription</keyword>
<evidence type="ECO:0000256" key="4">
    <source>
        <dbReference type="ARBA" id="ARBA00022553"/>
    </source>
</evidence>
<evidence type="ECO:0000259" key="20">
    <source>
        <dbReference type="PROSITE" id="PS50868"/>
    </source>
</evidence>
<evidence type="ECO:0000256" key="8">
    <source>
        <dbReference type="ARBA" id="ARBA00022723"/>
    </source>
</evidence>
<dbReference type="Pfam" id="PF00628">
    <property type="entry name" value="PHD"/>
    <property type="match status" value="1"/>
</dbReference>
<dbReference type="CDD" id="cd19173">
    <property type="entry name" value="SET_NSD"/>
    <property type="match status" value="1"/>
</dbReference>
<proteinExistence type="predicted"/>
<protein>
    <recommendedName>
        <fullName evidence="24">Histone-lysine N-methyltransferase, H3 lysine-36 and H4 lysine-20 specific</fullName>
    </recommendedName>
</protein>
<dbReference type="InterPro" id="IPR003616">
    <property type="entry name" value="Post-SET_dom"/>
</dbReference>
<dbReference type="GO" id="GO:0032259">
    <property type="term" value="P:methylation"/>
    <property type="evidence" value="ECO:0007669"/>
    <property type="project" value="UniProtKB-KW"/>
</dbReference>
<keyword evidence="15" id="KW-0539">Nucleus</keyword>
<dbReference type="Pfam" id="PF22908">
    <property type="entry name" value="PHD_NSD"/>
    <property type="match status" value="1"/>
</dbReference>
<keyword evidence="11" id="KW-0862">Zinc</keyword>
<dbReference type="GO" id="GO:0005694">
    <property type="term" value="C:chromosome"/>
    <property type="evidence" value="ECO:0007669"/>
    <property type="project" value="UniProtKB-SubCell"/>
</dbReference>
<dbReference type="InterPro" id="IPR019787">
    <property type="entry name" value="Znf_PHD-finger"/>
</dbReference>
<evidence type="ECO:0000256" key="5">
    <source>
        <dbReference type="ARBA" id="ARBA00022603"/>
    </source>
</evidence>
<dbReference type="STRING" id="51511.ENSCSAVP00000018343"/>
<dbReference type="InterPro" id="IPR055198">
    <property type="entry name" value="NSD_PHD"/>
</dbReference>
<dbReference type="InterPro" id="IPR001965">
    <property type="entry name" value="Znf_PHD"/>
</dbReference>
<reference evidence="23" key="1">
    <citation type="submission" date="2003-08" db="EMBL/GenBank/DDBJ databases">
        <authorList>
            <person name="Birren B."/>
            <person name="Nusbaum C."/>
            <person name="Abebe A."/>
            <person name="Abouelleil A."/>
            <person name="Adekoya E."/>
            <person name="Ait-zahra M."/>
            <person name="Allen N."/>
            <person name="Allen T."/>
            <person name="An P."/>
            <person name="Anderson M."/>
            <person name="Anderson S."/>
            <person name="Arachchi H."/>
            <person name="Armbruster J."/>
            <person name="Bachantsang P."/>
            <person name="Baldwin J."/>
            <person name="Barry A."/>
            <person name="Bayul T."/>
            <person name="Blitshsteyn B."/>
            <person name="Bloom T."/>
            <person name="Blye J."/>
            <person name="Boguslavskiy L."/>
            <person name="Borowsky M."/>
            <person name="Boukhgalter B."/>
            <person name="Brunache A."/>
            <person name="Butler J."/>
            <person name="Calixte N."/>
            <person name="Calvo S."/>
            <person name="Camarata J."/>
            <person name="Campo K."/>
            <person name="Chang J."/>
            <person name="Cheshatsang Y."/>
            <person name="Citroen M."/>
            <person name="Collymore A."/>
            <person name="Considine T."/>
            <person name="Cook A."/>
            <person name="Cooke P."/>
            <person name="Corum B."/>
            <person name="Cuomo C."/>
            <person name="David R."/>
            <person name="Dawoe T."/>
            <person name="Degray S."/>
            <person name="Dodge S."/>
            <person name="Dooley K."/>
            <person name="Dorje P."/>
            <person name="Dorjee K."/>
            <person name="Dorris L."/>
            <person name="Duffey N."/>
            <person name="Dupes A."/>
            <person name="Elkins T."/>
            <person name="Engels R."/>
            <person name="Erickson J."/>
            <person name="Farina A."/>
            <person name="Faro S."/>
            <person name="Ferreira P."/>
            <person name="Fischer H."/>
            <person name="Fitzgerald M."/>
            <person name="Foley K."/>
            <person name="Gage D."/>
            <person name="Galagan J."/>
            <person name="Gearin G."/>
            <person name="Gnerre S."/>
            <person name="Gnirke A."/>
            <person name="Goyette A."/>
            <person name="Graham J."/>
            <person name="Grandbois E."/>
            <person name="Gyaltsen K."/>
            <person name="Hafez N."/>
            <person name="Hagopian D."/>
            <person name="Hagos B."/>
            <person name="Hall J."/>
            <person name="Hatcher B."/>
            <person name="Heller A."/>
            <person name="Higgins H."/>
            <person name="Honan T."/>
            <person name="Horn A."/>
            <person name="Houde N."/>
            <person name="Hughes L."/>
            <person name="Hulme W."/>
            <person name="Husby E."/>
            <person name="Iliev I."/>
            <person name="Jaffe D."/>
            <person name="Jones C."/>
            <person name="Kamal M."/>
            <person name="Kamat A."/>
            <person name="Kamvysselis M."/>
            <person name="Karlsson E."/>
            <person name="Kells C."/>
            <person name="Kieu A."/>
            <person name="Kisner P."/>
            <person name="Kodira C."/>
            <person name="Kulbokas E."/>
            <person name="Labutti K."/>
            <person name="Lama D."/>
            <person name="Landers T."/>
            <person name="Leger J."/>
            <person name="Levine S."/>
            <person name="Lewis D."/>
            <person name="Lewis T."/>
            <person name="Lindblad-toh K."/>
            <person name="Liu X."/>
            <person name="Lokyitsang T."/>
            <person name="Lokyitsang Y."/>
            <person name="Lucien O."/>
            <person name="Lui A."/>
            <person name="Ma L.J."/>
            <person name="Mabbitt R."/>
            <person name="Macdonald J."/>
            <person name="Maclean C."/>
            <person name="Major J."/>
            <person name="Manning J."/>
            <person name="Marabella R."/>
            <person name="Maru K."/>
            <person name="Matthews C."/>
            <person name="Mauceli E."/>
            <person name="Mccarthy M."/>
            <person name="Mcdonough S."/>
            <person name="Mcghee T."/>
            <person name="Meldrim J."/>
            <person name="Meneus L."/>
            <person name="Mesirov J."/>
            <person name="Mihalev A."/>
            <person name="Mihova T."/>
            <person name="Mikkelsen T."/>
            <person name="Mlenga V."/>
            <person name="Moru K."/>
            <person name="Mozes J."/>
            <person name="Mulrain L."/>
            <person name="Munson G."/>
            <person name="Naylor J."/>
            <person name="Newes C."/>
            <person name="Nguyen C."/>
            <person name="Nguyen N."/>
            <person name="Nguyen T."/>
            <person name="Nicol R."/>
            <person name="Nielsen C."/>
            <person name="Nizzari M."/>
            <person name="Norbu C."/>
            <person name="Norbu N."/>
            <person name="O'donnell P."/>
            <person name="Okoawo O."/>
            <person name="O'leary S."/>
            <person name="Omotosho B."/>
            <person name="O'neill K."/>
            <person name="Osman S."/>
            <person name="Parker S."/>
            <person name="Perrin D."/>
            <person name="Phunkhang P."/>
            <person name="Piqani B."/>
            <person name="Purcell S."/>
            <person name="Rachupka T."/>
            <person name="Ramasamy U."/>
            <person name="Rameau R."/>
            <person name="Ray V."/>
            <person name="Raymond C."/>
            <person name="Retta R."/>
            <person name="Richardson S."/>
            <person name="Rise C."/>
            <person name="Rodriguez J."/>
            <person name="Rogers J."/>
            <person name="Rogov P."/>
            <person name="Rutman M."/>
            <person name="Schupbach R."/>
            <person name="Seaman C."/>
            <person name="Settipalli S."/>
            <person name="Sharpe T."/>
            <person name="Sheridan J."/>
            <person name="Sherpa N."/>
            <person name="Shi J."/>
            <person name="Smirnov S."/>
            <person name="Smith C."/>
            <person name="Sougnez C."/>
            <person name="Spencer B."/>
            <person name="Stalker J."/>
            <person name="Stange-thomann N."/>
            <person name="Stavropoulos S."/>
            <person name="Stetson K."/>
            <person name="Stone C."/>
            <person name="Stone S."/>
            <person name="Stubbs M."/>
            <person name="Talamas J."/>
            <person name="Tchuinga P."/>
            <person name="Tenzing P."/>
            <person name="Tesfaye S."/>
            <person name="Theodore J."/>
            <person name="Thoulutsang Y."/>
            <person name="Topham K."/>
            <person name="Towey S."/>
            <person name="Tsamla T."/>
            <person name="Tsomo N."/>
            <person name="Vallee D."/>
            <person name="Vassiliev H."/>
            <person name="Venkataraman V."/>
            <person name="Vinson J."/>
            <person name="Vo A."/>
            <person name="Wade C."/>
            <person name="Wang S."/>
            <person name="Wangchuk T."/>
            <person name="Wangdi T."/>
            <person name="Whittaker C."/>
            <person name="Wilkinson J."/>
            <person name="Wu Y."/>
            <person name="Wyman D."/>
            <person name="Yadav S."/>
            <person name="Yang S."/>
            <person name="Yang X."/>
            <person name="Yeager S."/>
            <person name="Yee E."/>
            <person name="Young G."/>
            <person name="Zainoun J."/>
            <person name="Zembeck L."/>
            <person name="Zimmer A."/>
            <person name="Zody M."/>
            <person name="Lander E."/>
        </authorList>
    </citation>
    <scope>NUCLEOTIDE SEQUENCE [LARGE SCALE GENOMIC DNA]</scope>
</reference>
<dbReference type="InterPro" id="IPR019786">
    <property type="entry name" value="Zinc_finger_PHD-type_CS"/>
</dbReference>
<evidence type="ECO:0000259" key="17">
    <source>
        <dbReference type="PROSITE" id="PS50016"/>
    </source>
</evidence>
<dbReference type="GO" id="GO:0016279">
    <property type="term" value="F:protein-lysine N-methyltransferase activity"/>
    <property type="evidence" value="ECO:0007669"/>
    <property type="project" value="UniProtKB-ARBA"/>
</dbReference>
<dbReference type="Gene3D" id="2.30.30.140">
    <property type="match status" value="1"/>
</dbReference>
<evidence type="ECO:0000259" key="19">
    <source>
        <dbReference type="PROSITE" id="PS50812"/>
    </source>
</evidence>
<keyword evidence="3" id="KW-0158">Chromosome</keyword>
<evidence type="ECO:0000256" key="12">
    <source>
        <dbReference type="ARBA" id="ARBA00022853"/>
    </source>
</evidence>
<evidence type="ECO:0000256" key="3">
    <source>
        <dbReference type="ARBA" id="ARBA00022454"/>
    </source>
</evidence>
<feature type="domain" description="Post-SET" evidence="20">
    <location>
        <begin position="531"/>
        <end position="547"/>
    </location>
</feature>
<evidence type="ECO:0000256" key="10">
    <source>
        <dbReference type="ARBA" id="ARBA00022771"/>
    </source>
</evidence>
<dbReference type="PROSITE" id="PS51215">
    <property type="entry name" value="AWS"/>
    <property type="match status" value="1"/>
</dbReference>
<dbReference type="InterPro" id="IPR001214">
    <property type="entry name" value="SET_dom"/>
</dbReference>
<keyword evidence="6" id="KW-0808">Transferase</keyword>
<dbReference type="CDD" id="cd05838">
    <property type="entry name" value="PWWP_NSD_rpt2"/>
    <property type="match status" value="1"/>
</dbReference>
<dbReference type="SUPFAM" id="SSF57903">
    <property type="entry name" value="FYVE/PHD zinc finger"/>
    <property type="match status" value="2"/>
</dbReference>
<evidence type="ECO:0000259" key="21">
    <source>
        <dbReference type="PROSITE" id="PS51215"/>
    </source>
</evidence>
<keyword evidence="10 16" id="KW-0863">Zinc-finger</keyword>
<evidence type="ECO:0000256" key="11">
    <source>
        <dbReference type="ARBA" id="ARBA00022833"/>
    </source>
</evidence>
<dbReference type="Gene3D" id="3.30.40.10">
    <property type="entry name" value="Zinc/RING finger domain, C3HC4 (zinc finger)"/>
    <property type="match status" value="3"/>
</dbReference>
<keyword evidence="9" id="KW-0677">Repeat</keyword>
<dbReference type="InterPro" id="IPR013083">
    <property type="entry name" value="Znf_RING/FYVE/PHD"/>
</dbReference>
<evidence type="ECO:0000256" key="14">
    <source>
        <dbReference type="ARBA" id="ARBA00023163"/>
    </source>
</evidence>
<dbReference type="GO" id="GO:0008270">
    <property type="term" value="F:zinc ion binding"/>
    <property type="evidence" value="ECO:0007669"/>
    <property type="project" value="UniProtKB-KW"/>
</dbReference>
<dbReference type="InParanoid" id="H2ZL77"/>
<dbReference type="Ensembl" id="ENSCSAVT00000018543.1">
    <property type="protein sequence ID" value="ENSCSAVP00000018343.1"/>
    <property type="gene ID" value="ENSCSAVG00000010773.1"/>
</dbReference>
<feature type="domain" description="PWWP" evidence="19">
    <location>
        <begin position="205"/>
        <end position="267"/>
    </location>
</feature>
<dbReference type="PANTHER" id="PTHR22884">
    <property type="entry name" value="SET DOMAIN PROTEINS"/>
    <property type="match status" value="1"/>
</dbReference>
<feature type="domain" description="SET" evidence="18">
    <location>
        <begin position="389"/>
        <end position="524"/>
    </location>
</feature>
<evidence type="ECO:0000256" key="15">
    <source>
        <dbReference type="ARBA" id="ARBA00023242"/>
    </source>
</evidence>
<evidence type="ECO:0000256" key="13">
    <source>
        <dbReference type="ARBA" id="ARBA00023015"/>
    </source>
</evidence>
<evidence type="ECO:0000313" key="23">
    <source>
        <dbReference type="Proteomes" id="UP000007875"/>
    </source>
</evidence>
<dbReference type="SUPFAM" id="SSF63748">
    <property type="entry name" value="Tudor/PWWP/MBT"/>
    <property type="match status" value="1"/>
</dbReference>
<dbReference type="SMART" id="SM00317">
    <property type="entry name" value="SET"/>
    <property type="match status" value="1"/>
</dbReference>
<dbReference type="Pfam" id="PF17982">
    <property type="entry name" value="C5HCH"/>
    <property type="match status" value="1"/>
</dbReference>
<dbReference type="InterPro" id="IPR000313">
    <property type="entry name" value="PWWP_dom"/>
</dbReference>
<evidence type="ECO:0000256" key="16">
    <source>
        <dbReference type="PROSITE-ProRule" id="PRU00146"/>
    </source>
</evidence>
<dbReference type="GO" id="GO:0005634">
    <property type="term" value="C:nucleus"/>
    <property type="evidence" value="ECO:0007669"/>
    <property type="project" value="UniProtKB-SubCell"/>
</dbReference>
<dbReference type="PROSITE" id="PS50812">
    <property type="entry name" value="PWWP"/>
    <property type="match status" value="1"/>
</dbReference>
<organism evidence="22 23">
    <name type="scientific">Ciona savignyi</name>
    <name type="common">Pacific transparent sea squirt</name>
    <dbReference type="NCBI Taxonomy" id="51511"/>
    <lineage>
        <taxon>Eukaryota</taxon>
        <taxon>Metazoa</taxon>
        <taxon>Chordata</taxon>
        <taxon>Tunicata</taxon>
        <taxon>Ascidiacea</taxon>
        <taxon>Phlebobranchia</taxon>
        <taxon>Cionidae</taxon>
        <taxon>Ciona</taxon>
    </lineage>
</organism>
<dbReference type="PROSITE" id="PS50280">
    <property type="entry name" value="SET"/>
    <property type="match status" value="1"/>
</dbReference>
<feature type="domain" description="PHD-type" evidence="17">
    <location>
        <begin position="155"/>
        <end position="200"/>
    </location>
</feature>
<dbReference type="GO" id="GO:0140938">
    <property type="term" value="F:histone H3 methyltransferase activity"/>
    <property type="evidence" value="ECO:0007669"/>
    <property type="project" value="UniProtKB-ARBA"/>
</dbReference>
<sequence>ELIHCIGGCCQSFHPGCLEDKVSSVADFTCKHCKDDNHACFICKKNSSVETQLGEVKRCTVLKCGRSYHSECLIAQAMINSSKCTLHQCGTCTTKEKEDTNNVANPSRCIKCPTAFHIGDECIAAGSIMLPGLNIICPDHFEPLKTTPHHQPVHVSWCFVCSKGGELMCCETCPASFHPICVGLDKTPDDEWFCRDCRNKKRPLYGEIVWVKLGSYRWWPGEITHPNEIPDNIQRLQHGIGEFVVRFFGSNDYFWLNKRRVFAYQEGDTGATSSNCSRGISSVFNKALQEAQESFEELVSRQQKIQDVKQQKKRPVYKHIKVNRPIGSVQIYTAELSEIPRCICKKTDPNPCGPESECLNRMLMYECHADLCPAGDKCQNQHFQKRDYPQSEVFKTTWGGWALKTKTLIKKVTLPGHAPIFMIINSNPQGEFVSEYVGELVDGEECMRRIEHAHKNNVTNFYMLTIDKDRIIDAGPKGNYSRFMNHCCDPNCETQKWTVNGDTRVGLFALGEIAAGEELTFNYNLDCLGNDKTPCMCGSSNCSGFIGVRPKNGNGNNKSVKRKRRRNESKNLPKHDDFCFRCRQVGTLVCCDVRACQRAFCLACLRLTKPPFGECLLFVLSGACKWQCPWHHCDFCGRRAQHFCHFCPNSFCASH</sequence>
<dbReference type="InterPro" id="IPR006560">
    <property type="entry name" value="AWS_dom"/>
</dbReference>
<dbReference type="InterPro" id="IPR041306">
    <property type="entry name" value="C5HCH"/>
</dbReference>
<dbReference type="SMART" id="SM00293">
    <property type="entry name" value="PWWP"/>
    <property type="match status" value="1"/>
</dbReference>
<keyword evidence="13" id="KW-0805">Transcription regulation</keyword>
<dbReference type="InterPro" id="IPR011011">
    <property type="entry name" value="Znf_FYVE_PHD"/>
</dbReference>
<evidence type="ECO:0000256" key="6">
    <source>
        <dbReference type="ARBA" id="ARBA00022679"/>
    </source>
</evidence>
<dbReference type="SMART" id="SM00508">
    <property type="entry name" value="PostSET"/>
    <property type="match status" value="1"/>
</dbReference>
<evidence type="ECO:0008006" key="24">
    <source>
        <dbReference type="Google" id="ProtNLM"/>
    </source>
</evidence>
<dbReference type="HOGENOM" id="CLU_004494_1_0_1"/>
<dbReference type="SMART" id="SM00570">
    <property type="entry name" value="AWS"/>
    <property type="match status" value="1"/>
</dbReference>
<name>H2ZL77_CIOSA</name>
<feature type="domain" description="AWS" evidence="21">
    <location>
        <begin position="337"/>
        <end position="387"/>
    </location>
</feature>
<dbReference type="eggNOG" id="KOG1081">
    <property type="taxonomic scope" value="Eukaryota"/>
</dbReference>
<dbReference type="InterPro" id="IPR055197">
    <property type="entry name" value="PHDvar_NSD"/>
</dbReference>
<evidence type="ECO:0000256" key="2">
    <source>
        <dbReference type="ARBA" id="ARBA00004286"/>
    </source>
</evidence>
<dbReference type="Pfam" id="PF00856">
    <property type="entry name" value="SET"/>
    <property type="match status" value="1"/>
</dbReference>
<dbReference type="CDD" id="cd15567">
    <property type="entry name" value="PHD4_NSD"/>
    <property type="match status" value="1"/>
</dbReference>
<keyword evidence="23" id="KW-1185">Reference proteome</keyword>
<dbReference type="InterPro" id="IPR046341">
    <property type="entry name" value="SET_dom_sf"/>
</dbReference>
<evidence type="ECO:0000256" key="9">
    <source>
        <dbReference type="ARBA" id="ARBA00022737"/>
    </source>
</evidence>
<dbReference type="FunFam" id="3.30.40.10:FF:000969">
    <property type="entry name" value="Histone-lysine N-methyltransferase"/>
    <property type="match status" value="1"/>
</dbReference>
<keyword evidence="5" id="KW-0489">Methyltransferase</keyword>
<keyword evidence="4" id="KW-0597">Phosphoprotein</keyword>
<keyword evidence="12" id="KW-0156">Chromatin regulator</keyword>
<dbReference type="Pfam" id="PF23004">
    <property type="entry name" value="PHDvar_NSD"/>
    <property type="match status" value="1"/>
</dbReference>
<dbReference type="AlphaFoldDB" id="H2ZL77"/>
<dbReference type="Pfam" id="PF00855">
    <property type="entry name" value="PWWP"/>
    <property type="match status" value="1"/>
</dbReference>